<evidence type="ECO:0000256" key="10">
    <source>
        <dbReference type="ARBA" id="ARBA00023163"/>
    </source>
</evidence>
<dbReference type="GeneID" id="36400410"/>
<dbReference type="InterPro" id="IPR007282">
    <property type="entry name" value="NOT2/3/5_C"/>
</dbReference>
<sequence length="923" mass="101292">MAGQRKLLSEIDRTLKKVSEGVEVFNEIWDKVYAATAQNQKEKHEADLKKEIKKLQRFRDQIKTWIGNSDVKDKRPLVDARKLIEHKMEEFKVCEKETKTKAYSKEGLAQVERLDPEQQARQQSHAWIQDCLNQFNVQIEALESDVERLHSAKGRSRNKSEIVEKEKLLSQHKWHILKLEQINRLLDNAALEPEQVDVLKEDVEYYLEANQEPDFMETCGGDDIYESLDLDTLGQQLQVALPTEQDVGIEDASVVASAASTTVPTTTSARGKTPRKSVTTSVITGIGRAGVVKPIDLKTSTPSRSTSATKNDVSPLDVNKSDDSKLAKARTTPQRPKSGSSSSEKGLSKAPTPVSSSPAVSTPGCQISPPTPQRTPSPSVGKGQFGGTSSSSSSASPAPAKLSVSGPSPSPSTASLPPPIPNPSPSASTNSSTTAPAAVPAPTLSGAESAASPPTVAASNSRPENSPKLTEEQKQVLRLIDESFHFIPESRDSEKVNRYVPRNLYPTPSSFPASPSPLFSSAPIFEKLDVDTLFFIFYYQQGSYQQYLAARELKRRTWGYHKKYKTWFKRHEEPQVTGEDYEQGTFVYFDYETGWCQRIKTEFTFEYSFLEDELHVLAAAARIDGHAHRTPVQKCHALEMIVNEKSPTPKQLFFKCENFQKVGAFKYRGALNAVKKFLHETEQENMTNTTFITHSSGNHAQALSLAARDANCKAVIVMPKNSPSVKQNAVRGYGADIVLCEPTNEARAKAANEIGTIALEILEQVKQEYGVDLDAIVVPIGGAGLCSGVAMAAKSVQPGIKVFAVEPAGAADAYNSFQKRELMGHSTPVNTVADGLRTILGDNNWPIVRDFVDDILLVTDDEIVWAMKLIWERMKLVVEPSGAVATAAVLTNKLPAKVTNIGIVLSGGNIDLEKLPWITEKSA</sequence>
<dbReference type="InterPro" id="IPR007207">
    <property type="entry name" value="Not_N"/>
</dbReference>
<keyword evidence="7" id="KW-0678">Repressor</keyword>
<name>A0A0P1AA03_PLAHL</name>
<feature type="compositionally biased region" description="Low complexity" evidence="14">
    <location>
        <begin position="258"/>
        <end position="269"/>
    </location>
</feature>
<dbReference type="PANTHER" id="PTHR23326">
    <property type="entry name" value="CCR4 NOT-RELATED"/>
    <property type="match status" value="1"/>
</dbReference>
<evidence type="ECO:0000256" key="2">
    <source>
        <dbReference type="ARBA" id="ARBA00004123"/>
    </source>
</evidence>
<reference evidence="19" key="1">
    <citation type="submission" date="2014-09" db="EMBL/GenBank/DDBJ databases">
        <authorList>
            <person name="Sharma Rahul"/>
            <person name="Thines Marco"/>
        </authorList>
    </citation>
    <scope>NUCLEOTIDE SEQUENCE [LARGE SCALE GENOMIC DNA]</scope>
</reference>
<evidence type="ECO:0000256" key="8">
    <source>
        <dbReference type="ARBA" id="ARBA00022898"/>
    </source>
</evidence>
<dbReference type="AlphaFoldDB" id="A0A0P1AA03"/>
<evidence type="ECO:0000256" key="14">
    <source>
        <dbReference type="SAM" id="MobiDB-lite"/>
    </source>
</evidence>
<dbReference type="GO" id="GO:0016841">
    <property type="term" value="F:ammonia-lyase activity"/>
    <property type="evidence" value="ECO:0007669"/>
    <property type="project" value="UniProtKB-ARBA"/>
</dbReference>
<evidence type="ECO:0000256" key="7">
    <source>
        <dbReference type="ARBA" id="ARBA00022491"/>
    </source>
</evidence>
<evidence type="ECO:0000256" key="12">
    <source>
        <dbReference type="ARBA" id="ARBA00023242"/>
    </source>
</evidence>
<dbReference type="FunFam" id="3.40.50.1100:FF:000007">
    <property type="entry name" value="L-threonine dehydratase catabolic TdcB"/>
    <property type="match status" value="1"/>
</dbReference>
<evidence type="ECO:0000256" key="11">
    <source>
        <dbReference type="ARBA" id="ARBA00023239"/>
    </source>
</evidence>
<feature type="compositionally biased region" description="Low complexity" evidence="14">
    <location>
        <begin position="389"/>
        <end position="415"/>
    </location>
</feature>
<evidence type="ECO:0000256" key="6">
    <source>
        <dbReference type="ARBA" id="ARBA00022490"/>
    </source>
</evidence>
<dbReference type="GO" id="GO:0005737">
    <property type="term" value="C:cytoplasm"/>
    <property type="evidence" value="ECO:0007669"/>
    <property type="project" value="UniProtKB-SubCell"/>
</dbReference>
<accession>A0A0P1AA03</accession>
<proteinExistence type="inferred from homology"/>
<evidence type="ECO:0000256" key="9">
    <source>
        <dbReference type="ARBA" id="ARBA00023015"/>
    </source>
</evidence>
<evidence type="ECO:0000256" key="3">
    <source>
        <dbReference type="ARBA" id="ARBA00004496"/>
    </source>
</evidence>
<dbReference type="Pfam" id="PF04153">
    <property type="entry name" value="NOT2_3_5_C"/>
    <property type="match status" value="1"/>
</dbReference>
<comment type="subcellular location">
    <subcellularLocation>
        <location evidence="3">Cytoplasm</location>
    </subcellularLocation>
    <subcellularLocation>
        <location evidence="2">Nucleus</location>
    </subcellularLocation>
</comment>
<evidence type="ECO:0000313" key="19">
    <source>
        <dbReference type="Proteomes" id="UP000054928"/>
    </source>
</evidence>
<dbReference type="SUPFAM" id="SSF53686">
    <property type="entry name" value="Tryptophan synthase beta subunit-like PLP-dependent enzymes"/>
    <property type="match status" value="1"/>
</dbReference>
<dbReference type="EMBL" id="CCYD01000288">
    <property type="protein sequence ID" value="CEG37576.1"/>
    <property type="molecule type" value="Genomic_DNA"/>
</dbReference>
<dbReference type="OMA" id="QVHHGNL"/>
<keyword evidence="8" id="KW-0663">Pyridoxal phosphate</keyword>
<comment type="similarity">
    <text evidence="4">Belongs to the CNOT2/3/5 family.</text>
</comment>
<keyword evidence="19" id="KW-1185">Reference proteome</keyword>
<evidence type="ECO:0000259" key="17">
    <source>
        <dbReference type="Pfam" id="PF04153"/>
    </source>
</evidence>
<dbReference type="Gene3D" id="2.30.30.1020">
    <property type="entry name" value="CCR4-NOT complex subunit 2/3/5, C-terminal domain"/>
    <property type="match status" value="1"/>
</dbReference>
<evidence type="ECO:0000256" key="4">
    <source>
        <dbReference type="ARBA" id="ARBA00007682"/>
    </source>
</evidence>
<dbReference type="Proteomes" id="UP000054928">
    <property type="component" value="Unassembled WGS sequence"/>
</dbReference>
<evidence type="ECO:0000313" key="18">
    <source>
        <dbReference type="EMBL" id="CEG37576.1"/>
    </source>
</evidence>
<keyword evidence="11" id="KW-0456">Lyase</keyword>
<dbReference type="InterPro" id="IPR038635">
    <property type="entry name" value="CCR4-NOT_su2/3/5_C_sf"/>
</dbReference>
<feature type="domain" description="CCR4-Not complex component Not N-terminal" evidence="16">
    <location>
        <begin position="4"/>
        <end position="231"/>
    </location>
</feature>
<feature type="region of interest" description="Disordered" evidence="14">
    <location>
        <begin position="294"/>
        <end position="472"/>
    </location>
</feature>
<feature type="coiled-coil region" evidence="13">
    <location>
        <begin position="34"/>
        <end position="61"/>
    </location>
</feature>
<feature type="domain" description="NOT2/NOT3/NOT5 C-terminal" evidence="17">
    <location>
        <begin position="484"/>
        <end position="610"/>
    </location>
</feature>
<keyword evidence="12" id="KW-0539">Nucleus</keyword>
<evidence type="ECO:0000256" key="5">
    <source>
        <dbReference type="ARBA" id="ARBA00010869"/>
    </source>
</evidence>
<dbReference type="Pfam" id="PF00291">
    <property type="entry name" value="PALP"/>
    <property type="match status" value="1"/>
</dbReference>
<dbReference type="InterPro" id="IPR001926">
    <property type="entry name" value="TrpB-like_PALP"/>
</dbReference>
<evidence type="ECO:0000259" key="15">
    <source>
        <dbReference type="Pfam" id="PF00291"/>
    </source>
</evidence>
<feature type="compositionally biased region" description="Polar residues" evidence="14">
    <location>
        <begin position="298"/>
        <end position="312"/>
    </location>
</feature>
<dbReference type="Gene3D" id="3.40.50.1100">
    <property type="match status" value="3"/>
</dbReference>
<dbReference type="InterPro" id="IPR040168">
    <property type="entry name" value="Not2/3/5"/>
</dbReference>
<keyword evidence="9" id="KW-0805">Transcription regulation</keyword>
<feature type="region of interest" description="Disordered" evidence="14">
    <location>
        <begin position="258"/>
        <end position="279"/>
    </location>
</feature>
<feature type="compositionally biased region" description="Low complexity" evidence="14">
    <location>
        <begin position="337"/>
        <end position="363"/>
    </location>
</feature>
<protein>
    <submittedName>
        <fullName evidence="18">Subunit of the ccr4not complex</fullName>
    </submittedName>
</protein>
<dbReference type="GO" id="GO:0005634">
    <property type="term" value="C:nucleus"/>
    <property type="evidence" value="ECO:0007669"/>
    <property type="project" value="UniProtKB-SubCell"/>
</dbReference>
<dbReference type="OrthoDB" id="293823at2759"/>
<feature type="domain" description="Tryptophan synthase beta chain-like PALP" evidence="15">
    <location>
        <begin position="625"/>
        <end position="907"/>
    </location>
</feature>
<keyword evidence="6" id="KW-0963">Cytoplasm</keyword>
<feature type="compositionally biased region" description="Low complexity" evidence="14">
    <location>
        <begin position="425"/>
        <end position="445"/>
    </location>
</feature>
<dbReference type="CDD" id="cd01562">
    <property type="entry name" value="Thr-dehyd"/>
    <property type="match status" value="1"/>
</dbReference>
<evidence type="ECO:0000259" key="16">
    <source>
        <dbReference type="Pfam" id="PF04065"/>
    </source>
</evidence>
<feature type="compositionally biased region" description="Polar residues" evidence="14">
    <location>
        <begin position="457"/>
        <end position="468"/>
    </location>
</feature>
<dbReference type="GO" id="GO:0030015">
    <property type="term" value="C:CCR4-NOT core complex"/>
    <property type="evidence" value="ECO:0007669"/>
    <property type="project" value="InterPro"/>
</dbReference>
<dbReference type="Pfam" id="PF04065">
    <property type="entry name" value="Not3"/>
    <property type="match status" value="1"/>
</dbReference>
<dbReference type="RefSeq" id="XP_024573945.1">
    <property type="nucleotide sequence ID" value="XM_024722917.1"/>
</dbReference>
<evidence type="ECO:0000256" key="1">
    <source>
        <dbReference type="ARBA" id="ARBA00001933"/>
    </source>
</evidence>
<dbReference type="STRING" id="4781.A0A0P1AA03"/>
<evidence type="ECO:0000256" key="13">
    <source>
        <dbReference type="SAM" id="Coils"/>
    </source>
</evidence>
<dbReference type="InterPro" id="IPR036052">
    <property type="entry name" value="TrpB-like_PALP_sf"/>
</dbReference>
<dbReference type="GO" id="GO:0006355">
    <property type="term" value="P:regulation of DNA-templated transcription"/>
    <property type="evidence" value="ECO:0007669"/>
    <property type="project" value="InterPro"/>
</dbReference>
<comment type="cofactor">
    <cofactor evidence="1">
        <name>pyridoxal 5'-phosphate</name>
        <dbReference type="ChEBI" id="CHEBI:597326"/>
    </cofactor>
</comment>
<comment type="similarity">
    <text evidence="5">Belongs to the serine/threonine dehydratase family.</text>
</comment>
<organism evidence="18 19">
    <name type="scientific">Plasmopara halstedii</name>
    <name type="common">Downy mildew of sunflower</name>
    <dbReference type="NCBI Taxonomy" id="4781"/>
    <lineage>
        <taxon>Eukaryota</taxon>
        <taxon>Sar</taxon>
        <taxon>Stramenopiles</taxon>
        <taxon>Oomycota</taxon>
        <taxon>Peronosporomycetes</taxon>
        <taxon>Peronosporales</taxon>
        <taxon>Peronosporaceae</taxon>
        <taxon>Plasmopara</taxon>
    </lineage>
</organism>
<keyword evidence="10" id="KW-0804">Transcription</keyword>
<keyword evidence="13" id="KW-0175">Coiled coil</keyword>